<dbReference type="InterPro" id="IPR005532">
    <property type="entry name" value="SUMF_dom"/>
</dbReference>
<keyword evidence="2" id="KW-1133">Transmembrane helix</keyword>
<evidence type="ECO:0000313" key="5">
    <source>
        <dbReference type="EMBL" id="MBK1876218.1"/>
    </source>
</evidence>
<organism evidence="5 6">
    <name type="scientific">Pelagicoccus mobilis</name>
    <dbReference type="NCBI Taxonomy" id="415221"/>
    <lineage>
        <taxon>Bacteria</taxon>
        <taxon>Pseudomonadati</taxon>
        <taxon>Verrucomicrobiota</taxon>
        <taxon>Opitutia</taxon>
        <taxon>Puniceicoccales</taxon>
        <taxon>Pelagicoccaceae</taxon>
        <taxon>Pelagicoccus</taxon>
    </lineage>
</organism>
<dbReference type="PANTHER" id="PTHR23150:SF19">
    <property type="entry name" value="FORMYLGLYCINE-GENERATING ENZYME"/>
    <property type="match status" value="1"/>
</dbReference>
<evidence type="ECO:0000256" key="2">
    <source>
        <dbReference type="SAM" id="Phobius"/>
    </source>
</evidence>
<evidence type="ECO:0000256" key="1">
    <source>
        <dbReference type="SAM" id="MobiDB-lite"/>
    </source>
</evidence>
<keyword evidence="2" id="KW-0812">Transmembrane</keyword>
<feature type="transmembrane region" description="Helical" evidence="2">
    <location>
        <begin position="126"/>
        <end position="148"/>
    </location>
</feature>
<dbReference type="InterPro" id="IPR042095">
    <property type="entry name" value="SUMF_sf"/>
</dbReference>
<dbReference type="InterPro" id="IPR051043">
    <property type="entry name" value="Sulfatase_Mod_Factor_Kinase"/>
</dbReference>
<feature type="domain" description="PEGA" evidence="4">
    <location>
        <begin position="192"/>
        <end position="254"/>
    </location>
</feature>
<dbReference type="Gene3D" id="3.90.1580.10">
    <property type="entry name" value="paralog of FGE (formylglycine-generating enzyme)"/>
    <property type="match status" value="1"/>
</dbReference>
<evidence type="ECO:0000259" key="4">
    <source>
        <dbReference type="Pfam" id="PF08308"/>
    </source>
</evidence>
<dbReference type="Pfam" id="PF08308">
    <property type="entry name" value="PEGA"/>
    <property type="match status" value="2"/>
</dbReference>
<comment type="caution">
    <text evidence="5">The sequence shown here is derived from an EMBL/GenBank/DDBJ whole genome shotgun (WGS) entry which is preliminary data.</text>
</comment>
<evidence type="ECO:0000313" key="6">
    <source>
        <dbReference type="Proteomes" id="UP000617628"/>
    </source>
</evidence>
<proteinExistence type="predicted"/>
<dbReference type="GO" id="GO:0120147">
    <property type="term" value="F:formylglycine-generating oxidase activity"/>
    <property type="evidence" value="ECO:0007669"/>
    <property type="project" value="TreeGrafter"/>
</dbReference>
<gene>
    <name evidence="5" type="ORF">JIN87_05020</name>
</gene>
<reference evidence="5" key="1">
    <citation type="submission" date="2021-01" db="EMBL/GenBank/DDBJ databases">
        <title>Modified the classification status of verrucomicrobia.</title>
        <authorList>
            <person name="Feng X."/>
        </authorList>
    </citation>
    <scope>NUCLEOTIDE SEQUENCE</scope>
    <source>
        <strain evidence="5">KCTC 13126</strain>
    </source>
</reference>
<feature type="domain" description="PEGA" evidence="4">
    <location>
        <begin position="261"/>
        <end position="309"/>
    </location>
</feature>
<keyword evidence="2" id="KW-0472">Membrane</keyword>
<dbReference type="RefSeq" id="WP_200354434.1">
    <property type="nucleotide sequence ID" value="NZ_JAENIL010000007.1"/>
</dbReference>
<dbReference type="InterPro" id="IPR016187">
    <property type="entry name" value="CTDL_fold"/>
</dbReference>
<dbReference type="InterPro" id="IPR013229">
    <property type="entry name" value="PEGA"/>
</dbReference>
<sequence>MSVSSKLFWILASIALMLVSINLSNTLVQSQQEILAGGLAFDERSSYLLLVADRLRYLGFALWLFFESRHREKLSVGWFVLGLFLGPIGVAIFFLVRVSVGKRQGGSSATLEESDESESEKASTRWLRLGVLCLALLLVGGAAVYKVVSRKDGMANGRPMLEALERSFSESEKDEPQPGSRRSIFGKGRGAIGIRVIPDEAEILVGDELKAVGQIKNESLPMGTYTISAEAEGYRDLNLTATVEEGRITKLNLVRMERLTGTVSINSVPTGANVVMDGEVVGVTPYEMEEVPTGEVEVVLQSDTHESVRLSGVVLEGENLQLAGAMKELDRMVERSDWTVPNLGIEMKWIEPGRFNMGSPKWEPGRDGDESPRHVVVLSDGYWMGKFEVSQREWSLMNGKHPAVFRKAGENAPIENITWEQAKRFCEALTKREREAGRLLPGYEYTLPTEAQWEFACRAGSSSPVYSGPIKISGKNNIRELDTIAWYSGNSGVEYKGESSFNWEEMQYAQPYKGTHEVGLKQPNAWGLYDMLGNVSEWCLDWKADYKPHLQTDPKGPEIGWERVHRGGSWHRYARFCRAAYRESGNPVTERSGFIGMRLCLSKKS</sequence>
<keyword evidence="6" id="KW-1185">Reference proteome</keyword>
<dbReference type="SUPFAM" id="SSF56436">
    <property type="entry name" value="C-type lectin-like"/>
    <property type="match status" value="1"/>
</dbReference>
<accession>A0A934VQ54</accession>
<feature type="domain" description="Sulfatase-modifying factor enzyme-like" evidence="3">
    <location>
        <begin position="346"/>
        <end position="599"/>
    </location>
</feature>
<dbReference type="AlphaFoldDB" id="A0A934VQ54"/>
<name>A0A934VQ54_9BACT</name>
<evidence type="ECO:0000259" key="3">
    <source>
        <dbReference type="Pfam" id="PF03781"/>
    </source>
</evidence>
<feature type="region of interest" description="Disordered" evidence="1">
    <location>
        <begin position="166"/>
        <end position="185"/>
    </location>
</feature>
<dbReference type="PANTHER" id="PTHR23150">
    <property type="entry name" value="SULFATASE MODIFYING FACTOR 1, 2"/>
    <property type="match status" value="1"/>
</dbReference>
<dbReference type="EMBL" id="JAENIL010000007">
    <property type="protein sequence ID" value="MBK1876218.1"/>
    <property type="molecule type" value="Genomic_DNA"/>
</dbReference>
<protein>
    <submittedName>
        <fullName evidence="5">SUMF1/EgtB/PvdO family nonheme iron enzyme</fullName>
    </submittedName>
</protein>
<feature type="transmembrane region" description="Helical" evidence="2">
    <location>
        <begin position="78"/>
        <end position="96"/>
    </location>
</feature>
<feature type="compositionally biased region" description="Basic and acidic residues" evidence="1">
    <location>
        <begin position="166"/>
        <end position="176"/>
    </location>
</feature>
<dbReference type="Proteomes" id="UP000617628">
    <property type="component" value="Unassembled WGS sequence"/>
</dbReference>
<dbReference type="Pfam" id="PF03781">
    <property type="entry name" value="FGE-sulfatase"/>
    <property type="match status" value="1"/>
</dbReference>